<comment type="caution">
    <text evidence="1">The sequence shown here is derived from an EMBL/GenBank/DDBJ whole genome shotgun (WGS) entry which is preliminary data.</text>
</comment>
<protein>
    <submittedName>
        <fullName evidence="1">Polymer-forming cytoskeletal protein</fullName>
    </submittedName>
</protein>
<reference evidence="1 2" key="1">
    <citation type="journal article" date="2019" name="Nat. Med.">
        <title>A library of human gut bacterial isolates paired with longitudinal multiomics data enables mechanistic microbiome research.</title>
        <authorList>
            <person name="Poyet M."/>
            <person name="Groussin M."/>
            <person name="Gibbons S.M."/>
            <person name="Avila-Pacheco J."/>
            <person name="Jiang X."/>
            <person name="Kearney S.M."/>
            <person name="Perrotta A.R."/>
            <person name="Berdy B."/>
            <person name="Zhao S."/>
            <person name="Lieberman T.D."/>
            <person name="Swanson P.K."/>
            <person name="Smith M."/>
            <person name="Roesemann S."/>
            <person name="Alexander J.E."/>
            <person name="Rich S.A."/>
            <person name="Livny J."/>
            <person name="Vlamakis H."/>
            <person name="Clish C."/>
            <person name="Bullock K."/>
            <person name="Deik A."/>
            <person name="Scott J."/>
            <person name="Pierce K.A."/>
            <person name="Xavier R.J."/>
            <person name="Alm E.J."/>
        </authorList>
    </citation>
    <scope>NUCLEOTIDE SEQUENCE [LARGE SCALE GENOMIC DNA]</scope>
    <source>
        <strain evidence="1 2">BIOML-A2</strain>
    </source>
</reference>
<sequence length="167" mass="19067">MNKKFELLFDDTIEVFGRKLFRIKAKINFGSVKVGEIGGYIEKEENLSEHGDAWVCGDARVYGNALVYGNARVYGDAWVYGDAEVYGNARVYGDAGVKSPKDYIVFKNSWSSFRWFTYTKSNKMWKVGCFYGSGQELIEKAYQDSEQSGKCYEAYVNLVLELEKLDD</sequence>
<evidence type="ECO:0000313" key="1">
    <source>
        <dbReference type="EMBL" id="MTU43318.1"/>
    </source>
</evidence>
<dbReference type="AlphaFoldDB" id="A0A844LG35"/>
<dbReference type="Proteomes" id="UP000462362">
    <property type="component" value="Unassembled WGS sequence"/>
</dbReference>
<proteinExistence type="predicted"/>
<dbReference type="RefSeq" id="WP_155177865.1">
    <property type="nucleotide sequence ID" value="NZ_WNCL01000016.1"/>
</dbReference>
<dbReference type="InterPro" id="IPR011004">
    <property type="entry name" value="Trimer_LpxA-like_sf"/>
</dbReference>
<dbReference type="EMBL" id="WNCL01000016">
    <property type="protein sequence ID" value="MTU43318.1"/>
    <property type="molecule type" value="Genomic_DNA"/>
</dbReference>
<dbReference type="InterPro" id="IPR040831">
    <property type="entry name" value="B_solenoid_ydck_rpt"/>
</dbReference>
<gene>
    <name evidence="1" type="ORF">GMD42_06735</name>
</gene>
<evidence type="ECO:0000313" key="2">
    <source>
        <dbReference type="Proteomes" id="UP000462362"/>
    </source>
</evidence>
<accession>A0A844LG35</accession>
<organism evidence="1 2">
    <name type="scientific">Parasutterella excrementihominis</name>
    <dbReference type="NCBI Taxonomy" id="487175"/>
    <lineage>
        <taxon>Bacteria</taxon>
        <taxon>Pseudomonadati</taxon>
        <taxon>Pseudomonadota</taxon>
        <taxon>Betaproteobacteria</taxon>
        <taxon>Burkholderiales</taxon>
        <taxon>Sutterellaceae</taxon>
        <taxon>Parasutterella</taxon>
    </lineage>
</organism>
<name>A0A844LG35_9BURK</name>
<dbReference type="Pfam" id="PF18836">
    <property type="entry name" value="B_solenoid_ydck"/>
    <property type="match status" value="2"/>
</dbReference>
<dbReference type="SUPFAM" id="SSF51161">
    <property type="entry name" value="Trimeric LpxA-like enzymes"/>
    <property type="match status" value="1"/>
</dbReference>